<dbReference type="RefSeq" id="WP_378303681.1">
    <property type="nucleotide sequence ID" value="NZ_JBHTJA010000074.1"/>
</dbReference>
<evidence type="ECO:0000313" key="6">
    <source>
        <dbReference type="Proteomes" id="UP001596972"/>
    </source>
</evidence>
<comment type="cofactor">
    <cofactor evidence="1">
        <name>FAD</name>
        <dbReference type="ChEBI" id="CHEBI:57692"/>
    </cofactor>
</comment>
<dbReference type="InterPro" id="IPR050703">
    <property type="entry name" value="Flavin_MAO"/>
</dbReference>
<comment type="similarity">
    <text evidence="2">Belongs to the flavin monoamine oxidase family.</text>
</comment>
<evidence type="ECO:0000256" key="2">
    <source>
        <dbReference type="ARBA" id="ARBA00005995"/>
    </source>
</evidence>
<dbReference type="Gene3D" id="3.50.50.60">
    <property type="entry name" value="FAD/NAD(P)-binding domain"/>
    <property type="match status" value="2"/>
</dbReference>
<evidence type="ECO:0000313" key="5">
    <source>
        <dbReference type="EMBL" id="MFD0904134.1"/>
    </source>
</evidence>
<reference evidence="6" key="1">
    <citation type="journal article" date="2019" name="Int. J. Syst. Evol. Microbiol.">
        <title>The Global Catalogue of Microorganisms (GCM) 10K type strain sequencing project: providing services to taxonomists for standard genome sequencing and annotation.</title>
        <authorList>
            <consortium name="The Broad Institute Genomics Platform"/>
            <consortium name="The Broad Institute Genome Sequencing Center for Infectious Disease"/>
            <person name="Wu L."/>
            <person name="Ma J."/>
        </authorList>
    </citation>
    <scope>NUCLEOTIDE SEQUENCE [LARGE SCALE GENOMIC DNA]</scope>
    <source>
        <strain evidence="6">JCM 31202</strain>
    </source>
</reference>
<dbReference type="SUPFAM" id="SSF51905">
    <property type="entry name" value="FAD/NAD(P)-binding domain"/>
    <property type="match status" value="1"/>
</dbReference>
<keyword evidence="6" id="KW-1185">Reference proteome</keyword>
<evidence type="ECO:0000256" key="3">
    <source>
        <dbReference type="ARBA" id="ARBA00023002"/>
    </source>
</evidence>
<gene>
    <name evidence="5" type="ORF">ACFQ11_27380</name>
</gene>
<dbReference type="Pfam" id="PF01593">
    <property type="entry name" value="Amino_oxidase"/>
    <property type="match status" value="1"/>
</dbReference>
<name>A0ABW3EX24_9ACTN</name>
<evidence type="ECO:0000256" key="1">
    <source>
        <dbReference type="ARBA" id="ARBA00001974"/>
    </source>
</evidence>
<dbReference type="Gene3D" id="3.90.660.10">
    <property type="match status" value="2"/>
</dbReference>
<evidence type="ECO:0000259" key="4">
    <source>
        <dbReference type="Pfam" id="PF01593"/>
    </source>
</evidence>
<dbReference type="InterPro" id="IPR001613">
    <property type="entry name" value="Flavin_amine_oxidase"/>
</dbReference>
<dbReference type="PRINTS" id="PR00757">
    <property type="entry name" value="AMINEOXDASEF"/>
</dbReference>
<protein>
    <submittedName>
        <fullName evidence="5">Flavin monoamine oxidase family protein</fullName>
    </submittedName>
</protein>
<proteinExistence type="inferred from homology"/>
<accession>A0ABW3EX24</accession>
<dbReference type="PANTHER" id="PTHR43563:SF1">
    <property type="entry name" value="AMINE OXIDASE [FLAVIN-CONTAINING] B"/>
    <property type="match status" value="1"/>
</dbReference>
<dbReference type="InterPro" id="IPR002937">
    <property type="entry name" value="Amino_oxidase"/>
</dbReference>
<dbReference type="EMBL" id="JBHTJA010000074">
    <property type="protein sequence ID" value="MFD0904134.1"/>
    <property type="molecule type" value="Genomic_DNA"/>
</dbReference>
<comment type="caution">
    <text evidence="5">The sequence shown here is derived from an EMBL/GenBank/DDBJ whole genome shotgun (WGS) entry which is preliminary data.</text>
</comment>
<sequence>MSIYDVIVIGAGFSGLTAARDLREAGRRVLVLEARDRIGGSTWYQADAFDGFGLEMGGTWIVPQQAHVFAEARRYGVRITGDTPPGRLTWSAHGTVRDTLLPVGPDEYGALEHAVRALVAASERLDPDRPLSEQDLADLDVPIGRWADEAGLTGDARELMVSWFCGCANARDDVGSALDIIRWMAAMDHSLWGMVRASVLGCTFTDGTVSLADAIAADARRPPGGAELRLSSPVRAVHDDGTAVTVTIEGGARVRARRVLVTVPIGVLGDIRFTPELPPDKLAASRENHAGQGQKIWALARNVPADLSGFGWGTDFDYVGAMGTTDRGEVLVCFAPEHDRVDADDLADVQRAVRDFAPDAEVVDAHTHRWVDDEYSKGTWATFRAGQFGRYELALGRPEGRVHFAGSHTARRWRAFIDGAIESGGRAAAELLAADAGGRTGGKDPAERTVRP</sequence>
<keyword evidence="3" id="KW-0560">Oxidoreductase</keyword>
<dbReference type="PANTHER" id="PTHR43563">
    <property type="entry name" value="AMINE OXIDASE"/>
    <property type="match status" value="1"/>
</dbReference>
<feature type="domain" description="Amine oxidase" evidence="4">
    <location>
        <begin position="13"/>
        <end position="432"/>
    </location>
</feature>
<dbReference type="InterPro" id="IPR036188">
    <property type="entry name" value="FAD/NAD-bd_sf"/>
</dbReference>
<dbReference type="Proteomes" id="UP001596972">
    <property type="component" value="Unassembled WGS sequence"/>
</dbReference>
<organism evidence="5 6">
    <name type="scientific">Actinomadura sediminis</name>
    <dbReference type="NCBI Taxonomy" id="1038904"/>
    <lineage>
        <taxon>Bacteria</taxon>
        <taxon>Bacillati</taxon>
        <taxon>Actinomycetota</taxon>
        <taxon>Actinomycetes</taxon>
        <taxon>Streptosporangiales</taxon>
        <taxon>Thermomonosporaceae</taxon>
        <taxon>Actinomadura</taxon>
    </lineage>
</organism>